<comment type="caution">
    <text evidence="1">The sequence shown here is derived from an EMBL/GenBank/DDBJ whole genome shotgun (WGS) entry which is preliminary data.</text>
</comment>
<keyword evidence="2" id="KW-1185">Reference proteome</keyword>
<accession>A0A0V1BJA1</accession>
<organism evidence="1 2">
    <name type="scientific">Trichinella spiralis</name>
    <name type="common">Trichina worm</name>
    <dbReference type="NCBI Taxonomy" id="6334"/>
    <lineage>
        <taxon>Eukaryota</taxon>
        <taxon>Metazoa</taxon>
        <taxon>Ecdysozoa</taxon>
        <taxon>Nematoda</taxon>
        <taxon>Enoplea</taxon>
        <taxon>Dorylaimia</taxon>
        <taxon>Trichinellida</taxon>
        <taxon>Trichinellidae</taxon>
        <taxon>Trichinella</taxon>
    </lineage>
</organism>
<dbReference type="AlphaFoldDB" id="A0A0V1BJA1"/>
<reference evidence="1 2" key="1">
    <citation type="submission" date="2015-01" db="EMBL/GenBank/DDBJ databases">
        <title>Evolution of Trichinella species and genotypes.</title>
        <authorList>
            <person name="Korhonen P.K."/>
            <person name="Edoardo P."/>
            <person name="Giuseppe L.R."/>
            <person name="Gasser R.B."/>
        </authorList>
    </citation>
    <scope>NUCLEOTIDE SEQUENCE [LARGE SCALE GENOMIC DNA]</scope>
    <source>
        <strain evidence="1">ISS3</strain>
    </source>
</reference>
<sequence length="126" mass="14923">MASIRHSYLYEKKETIRCQHRSIVREQIGCDPFQFLKYYRQPKLPRECEFAFYTVTVPYANLCKERRTFHPPSHLACASTVPVVFGETPLNLKKLFDILKKRHIPICQLTGFNQPRQPLHFETINI</sequence>
<evidence type="ECO:0000313" key="1">
    <source>
        <dbReference type="EMBL" id="KRY36876.1"/>
    </source>
</evidence>
<gene>
    <name evidence="1" type="ORF">T01_10629</name>
</gene>
<dbReference type="InParanoid" id="A0A0V1BJA1"/>
<dbReference type="Proteomes" id="UP000054776">
    <property type="component" value="Unassembled WGS sequence"/>
</dbReference>
<dbReference type="EMBL" id="JYDH01000039">
    <property type="protein sequence ID" value="KRY36876.1"/>
    <property type="molecule type" value="Genomic_DNA"/>
</dbReference>
<name>A0A0V1BJA1_TRISP</name>
<evidence type="ECO:0000313" key="2">
    <source>
        <dbReference type="Proteomes" id="UP000054776"/>
    </source>
</evidence>
<protein>
    <submittedName>
        <fullName evidence="1">Uncharacterized protein</fullName>
    </submittedName>
</protein>
<proteinExistence type="predicted"/>